<feature type="transmembrane region" description="Helical" evidence="2">
    <location>
        <begin position="128"/>
        <end position="147"/>
    </location>
</feature>
<feature type="transmembrane region" description="Helical" evidence="2">
    <location>
        <begin position="84"/>
        <end position="116"/>
    </location>
</feature>
<feature type="transmembrane region" description="Helical" evidence="2">
    <location>
        <begin position="181"/>
        <end position="203"/>
    </location>
</feature>
<proteinExistence type="predicted"/>
<sequence>MAVDSSSARSRRTADSSSGPPPVSNATRYLCAAAYLDHGFRDRVLDELLFDPYRAVPPSYGGFDLMPVLHHCRRARAILTVRDALITLLFAAGLLLTPLTTIMWMLVLVPFVLLTVDSVRRAPLRVRVTILLVGALLTLWPFTYGLAPMLADLTGSGSSYDSAYEPESSPGDSGGSTLVEILFIPAATLTIVVVYRVAIYLTLAGTLRPGTPEPVTGVTHPKTSRRLDYIRRAQWGNVTMYANEDAFMGAGSIERSWSIAVELDRVRHDHVSRRRNEPVDIDPVELHTFVRERLKDMRDRVLRPNEGIQRLDIGDHVVTRGIFTVSDWHGDRARTAHPMIGQHGLPKCEVTPEEIEAIIRHPQGGVRYYQRLTINNDGQEIRDPSGNLVAPAEDQEALTSAFIYLAVEGRMLYTQFVVTVLPPALGAYHVVDQLPTMTGVRIAWEAVKMFKLRLLRDVLAAPTRVARTAVQAVRQSLMAPDPRKHIVYPYGARFSVRELGASEDLQTHIQVLDVAKYTRMIEQRLTEAVLDYLEDHEVDTGAYRLQAASVTMNTVSVGAGGSVSGPVAFGRQASATVHNSARPGA</sequence>
<dbReference type="AlphaFoldDB" id="A0A4R4VLR8"/>
<name>A0A4R4VLR8_9ACTN</name>
<dbReference type="RefSeq" id="WP_132596027.1">
    <property type="nucleotide sequence ID" value="NZ_SMKO01000035.1"/>
</dbReference>
<gene>
    <name evidence="3" type="ORF">E1292_16145</name>
</gene>
<evidence type="ECO:0000256" key="2">
    <source>
        <dbReference type="SAM" id="Phobius"/>
    </source>
</evidence>
<organism evidence="3 4">
    <name type="scientific">Nonomuraea deserti</name>
    <dbReference type="NCBI Taxonomy" id="1848322"/>
    <lineage>
        <taxon>Bacteria</taxon>
        <taxon>Bacillati</taxon>
        <taxon>Actinomycetota</taxon>
        <taxon>Actinomycetes</taxon>
        <taxon>Streptosporangiales</taxon>
        <taxon>Streptosporangiaceae</taxon>
        <taxon>Nonomuraea</taxon>
    </lineage>
</organism>
<evidence type="ECO:0000313" key="3">
    <source>
        <dbReference type="EMBL" id="TDD05991.1"/>
    </source>
</evidence>
<keyword evidence="4" id="KW-1185">Reference proteome</keyword>
<dbReference type="Proteomes" id="UP000295258">
    <property type="component" value="Unassembled WGS sequence"/>
</dbReference>
<reference evidence="3 4" key="1">
    <citation type="submission" date="2019-03" db="EMBL/GenBank/DDBJ databases">
        <title>Draft genome sequences of novel Actinobacteria.</title>
        <authorList>
            <person name="Sahin N."/>
            <person name="Ay H."/>
            <person name="Saygin H."/>
        </authorList>
    </citation>
    <scope>NUCLEOTIDE SEQUENCE [LARGE SCALE GENOMIC DNA]</scope>
    <source>
        <strain evidence="3 4">KC310</strain>
    </source>
</reference>
<evidence type="ECO:0000313" key="4">
    <source>
        <dbReference type="Proteomes" id="UP000295258"/>
    </source>
</evidence>
<keyword evidence="2" id="KW-0812">Transmembrane</keyword>
<accession>A0A4R4VLR8</accession>
<keyword evidence="2" id="KW-0472">Membrane</keyword>
<comment type="caution">
    <text evidence="3">The sequence shown here is derived from an EMBL/GenBank/DDBJ whole genome shotgun (WGS) entry which is preliminary data.</text>
</comment>
<protein>
    <submittedName>
        <fullName evidence="3">Uncharacterized protein</fullName>
    </submittedName>
</protein>
<dbReference type="EMBL" id="SMKO01000035">
    <property type="protein sequence ID" value="TDD05991.1"/>
    <property type="molecule type" value="Genomic_DNA"/>
</dbReference>
<evidence type="ECO:0000256" key="1">
    <source>
        <dbReference type="SAM" id="MobiDB-lite"/>
    </source>
</evidence>
<keyword evidence="2" id="KW-1133">Transmembrane helix</keyword>
<feature type="region of interest" description="Disordered" evidence="1">
    <location>
        <begin position="1"/>
        <end position="22"/>
    </location>
</feature>